<reference evidence="3 4" key="1">
    <citation type="journal article" date="2015" name="Genome Biol.">
        <title>Comparative genomics of Steinernema reveals deeply conserved gene regulatory networks.</title>
        <authorList>
            <person name="Dillman A.R."/>
            <person name="Macchietto M."/>
            <person name="Porter C.F."/>
            <person name="Rogers A."/>
            <person name="Williams B."/>
            <person name="Antoshechkin I."/>
            <person name="Lee M.M."/>
            <person name="Goodwin Z."/>
            <person name="Lu X."/>
            <person name="Lewis E.E."/>
            <person name="Goodrich-Blair H."/>
            <person name="Stock S.P."/>
            <person name="Adams B.J."/>
            <person name="Sternberg P.W."/>
            <person name="Mortazavi A."/>
        </authorList>
    </citation>
    <scope>NUCLEOTIDE SEQUENCE [LARGE SCALE GENOMIC DNA]</scope>
    <source>
        <strain evidence="3 4">ALL</strain>
    </source>
</reference>
<keyword evidence="1" id="KW-0732">Signal</keyword>
<dbReference type="Proteomes" id="UP000298663">
    <property type="component" value="Unassembled WGS sequence"/>
</dbReference>
<dbReference type="EMBL" id="AZBU02000004">
    <property type="protein sequence ID" value="TKR83205.1"/>
    <property type="molecule type" value="Genomic_DNA"/>
</dbReference>
<proteinExistence type="predicted"/>
<dbReference type="InterPro" id="IPR025615">
    <property type="entry name" value="TILa_dom"/>
</dbReference>
<keyword evidence="4" id="KW-1185">Reference proteome</keyword>
<sequence length="193" mass="21664">MSVFFTVVLFLVLVSGCQAFPSREPNPTCTDEFGKTRPAAYSWFDKDCTSKNVCLGGFRYRQPIRCPEKATCQKSTRPDYFDYECVCEKGFYMIGNDRECRAGQAPTAAPAVPEKPKPTPPTLCIDEKGALYVNGRKWMSNNCTKNNVCIDGKILSEPAQCPKNGKCQGEAEWQKCKCEENCYSLDGIWCVKK</sequence>
<feature type="domain" description="TILa" evidence="2">
    <location>
        <begin position="124"/>
        <end position="176"/>
    </location>
</feature>
<evidence type="ECO:0000313" key="4">
    <source>
        <dbReference type="Proteomes" id="UP000298663"/>
    </source>
</evidence>
<comment type="caution">
    <text evidence="3">The sequence shown here is derived from an EMBL/GenBank/DDBJ whole genome shotgun (WGS) entry which is preliminary data.</text>
</comment>
<evidence type="ECO:0000259" key="2">
    <source>
        <dbReference type="Pfam" id="PF12714"/>
    </source>
</evidence>
<dbReference type="AlphaFoldDB" id="A0A4V6A3H7"/>
<dbReference type="Pfam" id="PF12714">
    <property type="entry name" value="TILa"/>
    <property type="match status" value="1"/>
</dbReference>
<evidence type="ECO:0000256" key="1">
    <source>
        <dbReference type="SAM" id="SignalP"/>
    </source>
</evidence>
<evidence type="ECO:0000313" key="3">
    <source>
        <dbReference type="EMBL" id="TKR83205.1"/>
    </source>
</evidence>
<protein>
    <recommendedName>
        <fullName evidence="2">TILa domain-containing protein</fullName>
    </recommendedName>
</protein>
<name>A0A4V6A3H7_STECR</name>
<feature type="chain" id="PRO_5020882502" description="TILa domain-containing protein" evidence="1">
    <location>
        <begin position="20"/>
        <end position="193"/>
    </location>
</feature>
<gene>
    <name evidence="3" type="ORF">L596_016831</name>
</gene>
<reference evidence="3 4" key="2">
    <citation type="journal article" date="2019" name="G3 (Bethesda)">
        <title>Hybrid Assembly of the Genome of the Entomopathogenic Nematode Steinernema carpocapsae Identifies the X-Chromosome.</title>
        <authorList>
            <person name="Serra L."/>
            <person name="Macchietto M."/>
            <person name="Macias-Munoz A."/>
            <person name="McGill C.J."/>
            <person name="Rodriguez I.M."/>
            <person name="Rodriguez B."/>
            <person name="Murad R."/>
            <person name="Mortazavi A."/>
        </authorList>
    </citation>
    <scope>NUCLEOTIDE SEQUENCE [LARGE SCALE GENOMIC DNA]</scope>
    <source>
        <strain evidence="3 4">ALL</strain>
    </source>
</reference>
<organism evidence="3 4">
    <name type="scientific">Steinernema carpocapsae</name>
    <name type="common">Entomopathogenic nematode</name>
    <dbReference type="NCBI Taxonomy" id="34508"/>
    <lineage>
        <taxon>Eukaryota</taxon>
        <taxon>Metazoa</taxon>
        <taxon>Ecdysozoa</taxon>
        <taxon>Nematoda</taxon>
        <taxon>Chromadorea</taxon>
        <taxon>Rhabditida</taxon>
        <taxon>Tylenchina</taxon>
        <taxon>Panagrolaimomorpha</taxon>
        <taxon>Strongyloidoidea</taxon>
        <taxon>Steinernematidae</taxon>
        <taxon>Steinernema</taxon>
    </lineage>
</organism>
<feature type="signal peptide" evidence="1">
    <location>
        <begin position="1"/>
        <end position="19"/>
    </location>
</feature>
<accession>A0A4V6A3H7</accession>